<dbReference type="InterPro" id="IPR006439">
    <property type="entry name" value="HAD-SF_hydro_IA"/>
</dbReference>
<dbReference type="InterPro" id="IPR023214">
    <property type="entry name" value="HAD_sf"/>
</dbReference>
<dbReference type="PANTHER" id="PTHR46193:SF21">
    <property type="entry name" value="SLL1138 PROTEIN"/>
    <property type="match status" value="1"/>
</dbReference>
<evidence type="ECO:0000256" key="3">
    <source>
        <dbReference type="ARBA" id="ARBA00022842"/>
    </source>
</evidence>
<dbReference type="VEuPathDB" id="AmoebaDB:NF0078340"/>
<dbReference type="GO" id="GO:0046872">
    <property type="term" value="F:metal ion binding"/>
    <property type="evidence" value="ECO:0007669"/>
    <property type="project" value="UniProtKB-KW"/>
</dbReference>
<gene>
    <name evidence="5" type="ORF">FDP41_002643</name>
</gene>
<dbReference type="InterPro" id="IPR051600">
    <property type="entry name" value="Beta-PGM-like"/>
</dbReference>
<dbReference type="PANTHER" id="PTHR46193">
    <property type="entry name" value="6-PHOSPHOGLUCONATE PHOSPHATASE"/>
    <property type="match status" value="1"/>
</dbReference>
<proteinExistence type="predicted"/>
<dbReference type="OrthoDB" id="40579at2759"/>
<dbReference type="Proteomes" id="UP000444721">
    <property type="component" value="Unassembled WGS sequence"/>
</dbReference>
<evidence type="ECO:0000313" key="6">
    <source>
        <dbReference type="Proteomes" id="UP000444721"/>
    </source>
</evidence>
<dbReference type="OMA" id="HFRAHYE"/>
<comment type="caution">
    <text evidence="5">The sequence shown here is derived from an EMBL/GenBank/DDBJ whole genome shotgun (WGS) entry which is preliminary data.</text>
</comment>
<dbReference type="InterPro" id="IPR023198">
    <property type="entry name" value="PGP-like_dom2"/>
</dbReference>
<dbReference type="VEuPathDB" id="AmoebaDB:FDP41_002643"/>
<dbReference type="GeneID" id="68109861"/>
<sequence>MTQGIDLNEADVVQDPSPSPSSPSGTSIDMVTNTTTTTTTTDCNNKKRIKAVLFGLDGLIRNINEINFRVWSSILTDYGYDLSFQEYLQIFLFLHEMFVLFQLLPYSTVDEHLEIAKRKQKEFVKFITSEDLVLSTGSVSGIEQLLESIKKHNESLSKDEDKIVVGVVSDLSNMETKCLLEKLNIFDHFDVVLSSYGLKRPKPDPSIYRVALEQLQVDPDECIVFEGTTQGCLASMRALQNSNVIGVNCNDISNEIDSQEMFENGVKTIIDNFEGLELCHLELMIECHDK</sequence>
<feature type="compositionally biased region" description="Low complexity" evidence="4">
    <location>
        <begin position="32"/>
        <end position="41"/>
    </location>
</feature>
<dbReference type="GO" id="GO:0003824">
    <property type="term" value="F:catalytic activity"/>
    <property type="evidence" value="ECO:0007669"/>
    <property type="project" value="UniProtKB-ARBA"/>
</dbReference>
<feature type="region of interest" description="Disordered" evidence="4">
    <location>
        <begin position="1"/>
        <end position="41"/>
    </location>
</feature>
<dbReference type="NCBIfam" id="TIGR01509">
    <property type="entry name" value="HAD-SF-IA-v3"/>
    <property type="match status" value="1"/>
</dbReference>
<evidence type="ECO:0000313" key="5">
    <source>
        <dbReference type="EMBL" id="KAF0978128.1"/>
    </source>
</evidence>
<keyword evidence="2" id="KW-0479">Metal-binding</keyword>
<accession>A0A6A5BW76</accession>
<dbReference type="Gene3D" id="1.10.150.240">
    <property type="entry name" value="Putative phosphatase, domain 2"/>
    <property type="match status" value="1"/>
</dbReference>
<organism evidence="5 6">
    <name type="scientific">Naegleria fowleri</name>
    <name type="common">Brain eating amoeba</name>
    <dbReference type="NCBI Taxonomy" id="5763"/>
    <lineage>
        <taxon>Eukaryota</taxon>
        <taxon>Discoba</taxon>
        <taxon>Heterolobosea</taxon>
        <taxon>Tetramitia</taxon>
        <taxon>Eutetramitia</taxon>
        <taxon>Vahlkampfiidae</taxon>
        <taxon>Naegleria</taxon>
    </lineage>
</organism>
<dbReference type="InterPro" id="IPR036412">
    <property type="entry name" value="HAD-like_sf"/>
</dbReference>
<dbReference type="VEuPathDB" id="AmoebaDB:NfTy_057610"/>
<dbReference type="EMBL" id="VFQX01000030">
    <property type="protein sequence ID" value="KAF0978128.1"/>
    <property type="molecule type" value="Genomic_DNA"/>
</dbReference>
<evidence type="ECO:0000256" key="1">
    <source>
        <dbReference type="ARBA" id="ARBA00001946"/>
    </source>
</evidence>
<dbReference type="InterPro" id="IPR041492">
    <property type="entry name" value="HAD_2"/>
</dbReference>
<reference evidence="5 6" key="1">
    <citation type="journal article" date="2019" name="Sci. Rep.">
        <title>Nanopore sequencing improves the draft genome of the human pathogenic amoeba Naegleria fowleri.</title>
        <authorList>
            <person name="Liechti N."/>
            <person name="Schurch N."/>
            <person name="Bruggmann R."/>
            <person name="Wittwer M."/>
        </authorList>
    </citation>
    <scope>NUCLEOTIDE SEQUENCE [LARGE SCALE GENOMIC DNA]</scope>
    <source>
        <strain evidence="5 6">ATCC 30894</strain>
    </source>
</reference>
<name>A0A6A5BW76_NAEFO</name>
<dbReference type="Pfam" id="PF13419">
    <property type="entry name" value="HAD_2"/>
    <property type="match status" value="1"/>
</dbReference>
<dbReference type="PRINTS" id="PR00413">
    <property type="entry name" value="HADHALOGNASE"/>
</dbReference>
<keyword evidence="3" id="KW-0460">Magnesium</keyword>
<comment type="cofactor">
    <cofactor evidence="1">
        <name>Mg(2+)</name>
        <dbReference type="ChEBI" id="CHEBI:18420"/>
    </cofactor>
</comment>
<dbReference type="SUPFAM" id="SSF56784">
    <property type="entry name" value="HAD-like"/>
    <property type="match status" value="1"/>
</dbReference>
<dbReference type="RefSeq" id="XP_044562841.1">
    <property type="nucleotide sequence ID" value="XM_044705860.1"/>
</dbReference>
<keyword evidence="6" id="KW-1185">Reference proteome</keyword>
<evidence type="ECO:0000256" key="4">
    <source>
        <dbReference type="SAM" id="MobiDB-lite"/>
    </source>
</evidence>
<dbReference type="Gene3D" id="3.40.50.1000">
    <property type="entry name" value="HAD superfamily/HAD-like"/>
    <property type="match status" value="1"/>
</dbReference>
<dbReference type="AlphaFoldDB" id="A0A6A5BW76"/>
<evidence type="ECO:0000256" key="2">
    <source>
        <dbReference type="ARBA" id="ARBA00022723"/>
    </source>
</evidence>
<protein>
    <submittedName>
        <fullName evidence="5">Uncharacterized protein</fullName>
    </submittedName>
</protein>